<keyword evidence="5" id="KW-1185">Reference proteome</keyword>
<reference evidence="4 5" key="1">
    <citation type="journal article" date="2019" name="Sci. Rep.">
        <title>Orb-weaving spider Araneus ventricosus genome elucidates the spidroin gene catalogue.</title>
        <authorList>
            <person name="Kono N."/>
            <person name="Nakamura H."/>
            <person name="Ohtoshi R."/>
            <person name="Moran D.A.P."/>
            <person name="Shinohara A."/>
            <person name="Yoshida Y."/>
            <person name="Fujiwara M."/>
            <person name="Mori M."/>
            <person name="Tomita M."/>
            <person name="Arakawa K."/>
        </authorList>
    </citation>
    <scope>NUCLEOTIDE SEQUENCE [LARGE SCALE GENOMIC DNA]</scope>
</reference>
<keyword evidence="1" id="KW-0863">Zinc-finger</keyword>
<evidence type="ECO:0000313" key="4">
    <source>
        <dbReference type="EMBL" id="GBL89939.1"/>
    </source>
</evidence>
<dbReference type="SUPFAM" id="SSF56672">
    <property type="entry name" value="DNA/RNA polymerases"/>
    <property type="match status" value="1"/>
</dbReference>
<dbReference type="InterPro" id="IPR013087">
    <property type="entry name" value="Znf_C2H2_type"/>
</dbReference>
<dbReference type="PROSITE" id="PS50157">
    <property type="entry name" value="ZINC_FINGER_C2H2_2"/>
    <property type="match status" value="1"/>
</dbReference>
<evidence type="ECO:0000313" key="5">
    <source>
        <dbReference type="Proteomes" id="UP000499080"/>
    </source>
</evidence>
<dbReference type="InterPro" id="IPR000477">
    <property type="entry name" value="RT_dom"/>
</dbReference>
<dbReference type="CDD" id="cd01650">
    <property type="entry name" value="RT_nLTR_like"/>
    <property type="match status" value="1"/>
</dbReference>
<dbReference type="EMBL" id="BGPR01000068">
    <property type="protein sequence ID" value="GBL89939.1"/>
    <property type="molecule type" value="Genomic_DNA"/>
</dbReference>
<dbReference type="PANTHER" id="PTHR19446">
    <property type="entry name" value="REVERSE TRANSCRIPTASES"/>
    <property type="match status" value="1"/>
</dbReference>
<feature type="domain" description="C2H2-type" evidence="2">
    <location>
        <begin position="39"/>
        <end position="66"/>
    </location>
</feature>
<dbReference type="GO" id="GO:0008270">
    <property type="term" value="F:zinc ion binding"/>
    <property type="evidence" value="ECO:0007669"/>
    <property type="project" value="UniProtKB-KW"/>
</dbReference>
<organism evidence="4 5">
    <name type="scientific">Araneus ventricosus</name>
    <name type="common">Orbweaver spider</name>
    <name type="synonym">Epeira ventricosa</name>
    <dbReference type="NCBI Taxonomy" id="182803"/>
    <lineage>
        <taxon>Eukaryota</taxon>
        <taxon>Metazoa</taxon>
        <taxon>Ecdysozoa</taxon>
        <taxon>Arthropoda</taxon>
        <taxon>Chelicerata</taxon>
        <taxon>Arachnida</taxon>
        <taxon>Araneae</taxon>
        <taxon>Araneomorphae</taxon>
        <taxon>Entelegynae</taxon>
        <taxon>Araneoidea</taxon>
        <taxon>Araneidae</taxon>
        <taxon>Araneus</taxon>
    </lineage>
</organism>
<dbReference type="GO" id="GO:0071897">
    <property type="term" value="P:DNA biosynthetic process"/>
    <property type="evidence" value="ECO:0007669"/>
    <property type="project" value="UniProtKB-ARBA"/>
</dbReference>
<dbReference type="AlphaFoldDB" id="A0A4Y2BEI2"/>
<dbReference type="OrthoDB" id="8197512at2759"/>
<gene>
    <name evidence="4" type="primary">pol_4091</name>
    <name evidence="4" type="ORF">AVEN_178360_1</name>
</gene>
<dbReference type="Proteomes" id="UP000499080">
    <property type="component" value="Unassembled WGS sequence"/>
</dbReference>
<feature type="domain" description="Reverse transcriptase" evidence="3">
    <location>
        <begin position="439"/>
        <end position="614"/>
    </location>
</feature>
<keyword evidence="1" id="KW-0479">Metal-binding</keyword>
<name>A0A4Y2BEI2_ARAVE</name>
<dbReference type="Pfam" id="PF00078">
    <property type="entry name" value="RVT_1"/>
    <property type="match status" value="1"/>
</dbReference>
<dbReference type="PROSITE" id="PS50878">
    <property type="entry name" value="RT_POL"/>
    <property type="match status" value="1"/>
</dbReference>
<evidence type="ECO:0000256" key="1">
    <source>
        <dbReference type="PROSITE-ProRule" id="PRU00042"/>
    </source>
</evidence>
<evidence type="ECO:0000259" key="2">
    <source>
        <dbReference type="PROSITE" id="PS50157"/>
    </source>
</evidence>
<evidence type="ECO:0000259" key="3">
    <source>
        <dbReference type="PROSITE" id="PS50878"/>
    </source>
</evidence>
<proteinExistence type="predicted"/>
<protein>
    <submittedName>
        <fullName evidence="4">Retrovirus-related Pol polyprotein from type-2 retrotransposable element R2DM</fullName>
    </submittedName>
</protein>
<dbReference type="InterPro" id="IPR043502">
    <property type="entry name" value="DNA/RNA_pol_sf"/>
</dbReference>
<comment type="caution">
    <text evidence="4">The sequence shown here is derived from an EMBL/GenBank/DDBJ whole genome shotgun (WGS) entry which is preliminary data.</text>
</comment>
<sequence>MTTSNTNESEVTAVGRDLSSFSGQGAVAASLTVSVDPAFQCPDCTRSFTTKIGLGVHSRSQNPQQYHERALLTSRQKKARWTDADCHRLAEAEAKIVMSSCDPVTNINQILHNLYPSRTLEAIKGKRRALNYRRLVEEKIELLRTVPSAIPSATPPSVAVASSYHSSRDDNAEGNSYPVEISEPEIIALSSPEVNRSPGEIGQRPDDFSGYTVPDPSLVVQEAVGVQDTTVEDIWHMAEYTLIQVTLEYYVDDLNSDFRLTPRPSPEEIAVLDLALSLIRSDPERAKSLLTNFLLSALSPSEFGNDSKIKKRGRTRRTIVTSKRKAKKKEYARLQILYKRNRSNCFNSLFEKASLSPDLEDKDVFDFWSHLFTKSSPQNFKNTSPFILSDSDITEDLFITPQEIYKAKLPFNSSSGPDGASVKTLNKIPVRCRCKIYSAFLLLRWVPSFLLDSRTVFLPKKENTSKPSMLRPLSISSTMLRQFHKVLAKRLMTVLDPALDLYQFGFRQMDGIAEAVHLFDLMIQSACTNFNTIAVAVLDMEKAFDSVSHDAIFEALQKINISPVVKDYLKFTYAHARAFLCFNGSIKSEPVRPTRGVRQGDPMSPLLSSFPVGV</sequence>
<keyword evidence="1" id="KW-0862">Zinc</keyword>
<accession>A0A4Y2BEI2</accession>